<evidence type="ECO:0000313" key="1">
    <source>
        <dbReference type="EMBL" id="SVE19590.1"/>
    </source>
</evidence>
<dbReference type="EMBL" id="UINC01200624">
    <property type="protein sequence ID" value="SVE19590.1"/>
    <property type="molecule type" value="Genomic_DNA"/>
</dbReference>
<proteinExistence type="predicted"/>
<protein>
    <submittedName>
        <fullName evidence="1">Uncharacterized protein</fullName>
    </submittedName>
</protein>
<sequence length="57" mass="6629">MTTEIHTMAQCSRKLVVLLNKIQKLESKDELLPYKLDDIKSLARELEHESEFVSGIR</sequence>
<gene>
    <name evidence="1" type="ORF">METZ01_LOCUS472444</name>
</gene>
<organism evidence="1">
    <name type="scientific">marine metagenome</name>
    <dbReference type="NCBI Taxonomy" id="408172"/>
    <lineage>
        <taxon>unclassified sequences</taxon>
        <taxon>metagenomes</taxon>
        <taxon>ecological metagenomes</taxon>
    </lineage>
</organism>
<accession>A0A383BIE7</accession>
<reference evidence="1" key="1">
    <citation type="submission" date="2018-05" db="EMBL/GenBank/DDBJ databases">
        <authorList>
            <person name="Lanie J.A."/>
            <person name="Ng W.-L."/>
            <person name="Kazmierczak K.M."/>
            <person name="Andrzejewski T.M."/>
            <person name="Davidsen T.M."/>
            <person name="Wayne K.J."/>
            <person name="Tettelin H."/>
            <person name="Glass J.I."/>
            <person name="Rusch D."/>
            <person name="Podicherti R."/>
            <person name="Tsui H.-C.T."/>
            <person name="Winkler M.E."/>
        </authorList>
    </citation>
    <scope>NUCLEOTIDE SEQUENCE</scope>
</reference>
<dbReference type="AlphaFoldDB" id="A0A383BIE7"/>
<name>A0A383BIE7_9ZZZZ</name>